<dbReference type="Proteomes" id="UP000486903">
    <property type="component" value="Unassembled WGS sequence"/>
</dbReference>
<dbReference type="GO" id="GO:0071555">
    <property type="term" value="P:cell wall organization"/>
    <property type="evidence" value="ECO:0007669"/>
    <property type="project" value="UniProtKB-KW"/>
</dbReference>
<dbReference type="OrthoDB" id="9806837at2"/>
<comment type="caution">
    <text evidence="5">Lacks conserved residue(s) required for the propagation of feature annotation.</text>
</comment>
<comment type="function">
    <text evidence="5">Catalyzes the transfer of the cytidylyl group of CTP to D-ribitol 5-phosphate.</text>
</comment>
<feature type="site" description="Positions ribitol 5-phosphate for the nucleophilic attack" evidence="5">
    <location>
        <position position="160"/>
    </location>
</feature>
<dbReference type="GO" id="GO:0008299">
    <property type="term" value="P:isoprenoid biosynthetic process"/>
    <property type="evidence" value="ECO:0007669"/>
    <property type="project" value="InterPro"/>
</dbReference>
<comment type="similarity">
    <text evidence="5">Belongs to the IspD/TarI cytidylyltransferase family. TarI subfamily.</text>
</comment>
<feature type="binding site" evidence="5">
    <location>
        <begin position="7"/>
        <end position="10"/>
    </location>
    <ligand>
        <name>CTP</name>
        <dbReference type="ChEBI" id="CHEBI:37563"/>
    </ligand>
</feature>
<dbReference type="HAMAP" id="MF_02068">
    <property type="entry name" value="TarI"/>
    <property type="match status" value="1"/>
</dbReference>
<keyword evidence="3" id="KW-0777">Teichoic acid biosynthesis</keyword>
<feature type="site" description="Transition state stabilizer" evidence="5">
    <location>
        <position position="22"/>
    </location>
</feature>
<keyword evidence="2 5" id="KW-0548">Nucleotidyltransferase</keyword>
<dbReference type="PROSITE" id="PS01295">
    <property type="entry name" value="ISPD"/>
    <property type="match status" value="1"/>
</dbReference>
<sequence length="239" mass="26837">MIYAEILAGGKGTRMGNTDVPKQFLKLGNKPIIIHTIEKFLLNSEINKILVVVSGAWVNTASDLIKKFIPNNSKIDIVQGGTTRTETVMNGIKHIEKEYGLNDDDIIVTHDAVRPFLSYRIIEENIKYAKEYGATDTVIPAIDTIVVSENNNTISDIPVRDRMYQGQTPQSFNIKLLLDTYKKLSENEKEVLTDAAKIMVLKGVDVKLVDGEYYNIKITTQYDLLLANSILEGMKKNDK</sequence>
<name>A0A0M1LVX5_CLOBO</name>
<dbReference type="PANTHER" id="PTHR32125">
    <property type="entry name" value="2-C-METHYL-D-ERYTHRITOL 4-PHOSPHATE CYTIDYLYLTRANSFERASE, CHLOROPLASTIC"/>
    <property type="match status" value="1"/>
</dbReference>
<dbReference type="PANTHER" id="PTHR32125:SF8">
    <property type="entry name" value="RIBITOL-5-PHOSPHATE CYTIDYLYLTRANSFERASE"/>
    <property type="match status" value="1"/>
</dbReference>
<dbReference type="EC" id="2.7.7.40" evidence="5"/>
<keyword evidence="4" id="KW-0961">Cell wall biogenesis/degradation</keyword>
<evidence type="ECO:0000256" key="2">
    <source>
        <dbReference type="ARBA" id="ARBA00022695"/>
    </source>
</evidence>
<evidence type="ECO:0000313" key="7">
    <source>
        <dbReference type="EMBL" id="NFV25952.1"/>
    </source>
</evidence>
<dbReference type="InterPro" id="IPR018294">
    <property type="entry name" value="ISPD_synthase_CS"/>
</dbReference>
<evidence type="ECO:0000256" key="4">
    <source>
        <dbReference type="ARBA" id="ARBA00023316"/>
    </source>
</evidence>
<dbReference type="FunFam" id="3.90.550.10:FF:000003">
    <property type="entry name" value="2-C-methyl-D-erythritol 4-phosphate cytidylyltransferase"/>
    <property type="match status" value="1"/>
</dbReference>
<dbReference type="Proteomes" id="UP000473681">
    <property type="component" value="Unassembled WGS sequence"/>
</dbReference>
<comment type="catalytic activity">
    <reaction evidence="5">
        <text>D-ribitol 5-phosphate + CTP + H(+) = CDP-L-ribitol + diphosphate</text>
        <dbReference type="Rhea" id="RHEA:12456"/>
        <dbReference type="ChEBI" id="CHEBI:15378"/>
        <dbReference type="ChEBI" id="CHEBI:33019"/>
        <dbReference type="ChEBI" id="CHEBI:37563"/>
        <dbReference type="ChEBI" id="CHEBI:57608"/>
        <dbReference type="ChEBI" id="CHEBI:57695"/>
        <dbReference type="EC" id="2.7.7.40"/>
    </reaction>
</comment>
<dbReference type="InterPro" id="IPR034709">
    <property type="entry name" value="TarI"/>
</dbReference>
<protein>
    <recommendedName>
        <fullName evidence="5">Ribitol-5-phosphate cytidylyltransferase</fullName>
        <ecNumber evidence="5">2.7.7.40</ecNumber>
    </recommendedName>
</protein>
<dbReference type="CDD" id="cd02516">
    <property type="entry name" value="CDP-ME_synthetase"/>
    <property type="match status" value="1"/>
</dbReference>
<proteinExistence type="inferred from homology"/>
<evidence type="ECO:0000256" key="5">
    <source>
        <dbReference type="HAMAP-Rule" id="MF_02068"/>
    </source>
</evidence>
<evidence type="ECO:0000313" key="9">
    <source>
        <dbReference type="Proteomes" id="UP000486903"/>
    </source>
</evidence>
<dbReference type="EMBL" id="SWVK01000005">
    <property type="protein sequence ID" value="NFN34425.1"/>
    <property type="molecule type" value="Genomic_DNA"/>
</dbReference>
<reference evidence="8 9" key="1">
    <citation type="submission" date="2019-04" db="EMBL/GenBank/DDBJ databases">
        <title>Genome sequencing of Clostridium botulinum Groups I-IV and Clostridium butyricum.</title>
        <authorList>
            <person name="Brunt J."/>
            <person name="Van Vliet A.H.M."/>
            <person name="Stringer S.C."/>
            <person name="Carter A.T."/>
            <person name="Peck M.W."/>
        </authorList>
    </citation>
    <scope>NUCLEOTIDE SEQUENCE [LARGE SCALE GENOMIC DNA]</scope>
    <source>
        <strain evidence="7 9">BL81</strain>
        <strain evidence="6 8">CB-K-33E</strain>
    </source>
</reference>
<feature type="site" description="Positions ribitol 5-phosphate for the nucleophilic attack" evidence="5">
    <location>
        <position position="217"/>
    </location>
</feature>
<keyword evidence="1 5" id="KW-0808">Transferase</keyword>
<dbReference type="GO" id="GO:0050518">
    <property type="term" value="F:2-C-methyl-D-erythritol 4-phosphate cytidylyltransferase activity"/>
    <property type="evidence" value="ECO:0007669"/>
    <property type="project" value="TreeGrafter"/>
</dbReference>
<dbReference type="Gene3D" id="3.90.550.10">
    <property type="entry name" value="Spore Coat Polysaccharide Biosynthesis Protein SpsA, Chain A"/>
    <property type="match status" value="1"/>
</dbReference>
<dbReference type="AlphaFoldDB" id="A0A0M1LVX5"/>
<dbReference type="NCBIfam" id="NF001183">
    <property type="entry name" value="PRK00155.1-3"/>
    <property type="match status" value="1"/>
</dbReference>
<feature type="site" description="Transition state stabilizer" evidence="5">
    <location>
        <position position="14"/>
    </location>
</feature>
<dbReference type="RefSeq" id="WP_003374430.1">
    <property type="nucleotide sequence ID" value="NZ_JACBBA010000001.1"/>
</dbReference>
<accession>A0A0M1LVX5</accession>
<organism evidence="7 9">
    <name type="scientific">Clostridium botulinum</name>
    <dbReference type="NCBI Taxonomy" id="1491"/>
    <lineage>
        <taxon>Bacteria</taxon>
        <taxon>Bacillati</taxon>
        <taxon>Bacillota</taxon>
        <taxon>Clostridia</taxon>
        <taxon>Eubacteriales</taxon>
        <taxon>Clostridiaceae</taxon>
        <taxon>Clostridium</taxon>
    </lineage>
</organism>
<dbReference type="InterPro" id="IPR034683">
    <property type="entry name" value="IspD/TarI"/>
</dbReference>
<dbReference type="EMBL" id="SXFB01000004">
    <property type="protein sequence ID" value="NFV25952.1"/>
    <property type="molecule type" value="Genomic_DNA"/>
</dbReference>
<dbReference type="GO" id="GO:0047349">
    <property type="term" value="F:D-ribitol-5-phosphate cytidylyltransferase activity"/>
    <property type="evidence" value="ECO:0007669"/>
    <property type="project" value="UniProtKB-UniRule"/>
</dbReference>
<dbReference type="SUPFAM" id="SSF53448">
    <property type="entry name" value="Nucleotide-diphospho-sugar transferases"/>
    <property type="match status" value="1"/>
</dbReference>
<evidence type="ECO:0000313" key="6">
    <source>
        <dbReference type="EMBL" id="NFN34425.1"/>
    </source>
</evidence>
<dbReference type="InterPro" id="IPR029044">
    <property type="entry name" value="Nucleotide-diphossugar_trans"/>
</dbReference>
<gene>
    <name evidence="6" type="ORF">FDB51_04620</name>
    <name evidence="7" type="ORF">FDG31_07145</name>
</gene>
<evidence type="ECO:0000256" key="3">
    <source>
        <dbReference type="ARBA" id="ARBA00022944"/>
    </source>
</evidence>
<comment type="caution">
    <text evidence="7">The sequence shown here is derived from an EMBL/GenBank/DDBJ whole genome shotgun (WGS) entry which is preliminary data.</text>
</comment>
<dbReference type="Pfam" id="PF01128">
    <property type="entry name" value="IspD"/>
    <property type="match status" value="1"/>
</dbReference>
<dbReference type="InterPro" id="IPR050088">
    <property type="entry name" value="IspD/TarI_cytidylyltransf_bact"/>
</dbReference>
<evidence type="ECO:0000256" key="1">
    <source>
        <dbReference type="ARBA" id="ARBA00022679"/>
    </source>
</evidence>
<dbReference type="GO" id="GO:0019350">
    <property type="term" value="P:teichoic acid biosynthetic process"/>
    <property type="evidence" value="ECO:0007669"/>
    <property type="project" value="UniProtKB-KW"/>
</dbReference>
<evidence type="ECO:0000313" key="8">
    <source>
        <dbReference type="Proteomes" id="UP000473681"/>
    </source>
</evidence>